<dbReference type="OrthoDB" id="1452486at2"/>
<dbReference type="AlphaFoldDB" id="A0A1B8ZF41"/>
<keyword evidence="1" id="KW-0812">Transmembrane</keyword>
<keyword evidence="1" id="KW-0472">Membrane</keyword>
<gene>
    <name evidence="2" type="ORF">BBI00_20095</name>
</gene>
<dbReference type="Proteomes" id="UP000093432">
    <property type="component" value="Unassembled WGS sequence"/>
</dbReference>
<comment type="caution">
    <text evidence="2">The sequence shown here is derived from an EMBL/GenBank/DDBJ whole genome shotgun (WGS) entry which is preliminary data.</text>
</comment>
<sequence length="175" mass="20677">MSITKIYYYFFYKIYKSVQYTSKPFGDFLLNFRAGIIMIALQIFALASLGIYYSIIIQEKMELSIFMPVIYVPLIIIIAFNYYSLDYLDIWKEYNKEFDNLPRKKNVLGSWIVFGIVLIIIGNFIFSFYCLDKQARKNQVGPYAPEIVAKEKREDSLQKAKQIENLKKIYGEDKK</sequence>
<dbReference type="EMBL" id="MAYG01000023">
    <property type="protein sequence ID" value="OCA70146.1"/>
    <property type="molecule type" value="Genomic_DNA"/>
</dbReference>
<name>A0A1B8ZF41_9FLAO</name>
<accession>A0A1B8ZF41</accession>
<dbReference type="STRING" id="651561.BBI00_20095"/>
<protein>
    <submittedName>
        <fullName evidence="2">Uncharacterized protein</fullName>
    </submittedName>
</protein>
<reference evidence="3" key="1">
    <citation type="submission" date="2016-07" db="EMBL/GenBank/DDBJ databases">
        <authorList>
            <person name="Florea S."/>
            <person name="Webb J.S."/>
            <person name="Jaromczyk J."/>
            <person name="Schardl C.L."/>
        </authorList>
    </citation>
    <scope>NUCLEOTIDE SEQUENCE [LARGE SCALE GENOMIC DNA]</scope>
    <source>
        <strain evidence="3">CC-VM-7</strain>
    </source>
</reference>
<feature type="transmembrane region" description="Helical" evidence="1">
    <location>
        <begin position="32"/>
        <end position="53"/>
    </location>
</feature>
<feature type="transmembrane region" description="Helical" evidence="1">
    <location>
        <begin position="65"/>
        <end position="85"/>
    </location>
</feature>
<keyword evidence="1" id="KW-1133">Transmembrane helix</keyword>
<proteinExistence type="predicted"/>
<feature type="transmembrane region" description="Helical" evidence="1">
    <location>
        <begin position="108"/>
        <end position="131"/>
    </location>
</feature>
<evidence type="ECO:0000256" key="1">
    <source>
        <dbReference type="SAM" id="Phobius"/>
    </source>
</evidence>
<evidence type="ECO:0000313" key="3">
    <source>
        <dbReference type="Proteomes" id="UP000093432"/>
    </source>
</evidence>
<organism evidence="2 3">
    <name type="scientific">Chryseobacterium arthrosphaerae</name>
    <dbReference type="NCBI Taxonomy" id="651561"/>
    <lineage>
        <taxon>Bacteria</taxon>
        <taxon>Pseudomonadati</taxon>
        <taxon>Bacteroidota</taxon>
        <taxon>Flavobacteriia</taxon>
        <taxon>Flavobacteriales</taxon>
        <taxon>Weeksellaceae</taxon>
        <taxon>Chryseobacterium group</taxon>
        <taxon>Chryseobacterium</taxon>
    </lineage>
</organism>
<dbReference type="RefSeq" id="WP_065400642.1">
    <property type="nucleotide sequence ID" value="NZ_MAYG01000023.1"/>
</dbReference>
<evidence type="ECO:0000313" key="2">
    <source>
        <dbReference type="EMBL" id="OCA70146.1"/>
    </source>
</evidence>